<comment type="caution">
    <text evidence="3">The sequence shown here is derived from an EMBL/GenBank/DDBJ whole genome shotgun (WGS) entry which is preliminary data.</text>
</comment>
<proteinExistence type="predicted"/>
<name>A0A8S1EVD1_9PELO</name>
<dbReference type="Proteomes" id="UP000494206">
    <property type="component" value="Unassembled WGS sequence"/>
</dbReference>
<keyword evidence="4" id="KW-1185">Reference proteome</keyword>
<accession>A0A8S1EVD1</accession>
<dbReference type="OrthoDB" id="10068793at2759"/>
<evidence type="ECO:0000313" key="4">
    <source>
        <dbReference type="Proteomes" id="UP000494206"/>
    </source>
</evidence>
<feature type="coiled-coil region" evidence="1">
    <location>
        <begin position="196"/>
        <end position="230"/>
    </location>
</feature>
<keyword evidence="1" id="KW-0175">Coiled coil</keyword>
<feature type="domain" description="DUF4140" evidence="2">
    <location>
        <begin position="21"/>
        <end position="118"/>
    </location>
</feature>
<evidence type="ECO:0000256" key="1">
    <source>
        <dbReference type="SAM" id="Coils"/>
    </source>
</evidence>
<sequence length="260" mass="29293">MAHEPAHPHVFEASDLATKSVIVYCDRAEVKRLVQVELTKGNHEIVVQNVSAVIERESVRVDGLGVLIQEVQYQEMPHDLSTETDKIIELEKTKADLECEKCTIEDECCSIRKRIEVLDGIASQVSSSSPGVSFAAQKPLLTQNSSQPNLARRHTVTGQEPNILGLGNPGGPPSFLLNEESLENLAKFLQYYGNAVSEMKRELRKRQRNTEQLTERIDLLDRQLDQLRCGAEYDSVKRSDKTHLYKYSTRIFPVGMTQIT</sequence>
<gene>
    <name evidence="3" type="ORF">CBOVIS_LOCUS7957</name>
</gene>
<dbReference type="AlphaFoldDB" id="A0A8S1EVD1"/>
<dbReference type="EMBL" id="CADEPM010000005">
    <property type="protein sequence ID" value="CAB3405807.1"/>
    <property type="molecule type" value="Genomic_DNA"/>
</dbReference>
<evidence type="ECO:0000313" key="3">
    <source>
        <dbReference type="EMBL" id="CAB3405807.1"/>
    </source>
</evidence>
<protein>
    <recommendedName>
        <fullName evidence="2">DUF4140 domain-containing protein</fullName>
    </recommendedName>
</protein>
<reference evidence="3 4" key="1">
    <citation type="submission" date="2020-04" db="EMBL/GenBank/DDBJ databases">
        <authorList>
            <person name="Laetsch R D."/>
            <person name="Stevens L."/>
            <person name="Kumar S."/>
            <person name="Blaxter L. M."/>
        </authorList>
    </citation>
    <scope>NUCLEOTIDE SEQUENCE [LARGE SCALE GENOMIC DNA]</scope>
</reference>
<dbReference type="PANTHER" id="PTHR31005:SF10">
    <property type="entry name" value="DUF4140 DOMAIN-CONTAINING PROTEIN"/>
    <property type="match status" value="1"/>
</dbReference>
<dbReference type="InterPro" id="IPR011935">
    <property type="entry name" value="CHP02231"/>
</dbReference>
<dbReference type="PANTHER" id="PTHR31005">
    <property type="entry name" value="DUF4139 DOMAIN-CONTAINING PROTEIN"/>
    <property type="match status" value="1"/>
</dbReference>
<dbReference type="InterPro" id="IPR025554">
    <property type="entry name" value="DUF4140"/>
</dbReference>
<organism evidence="3 4">
    <name type="scientific">Caenorhabditis bovis</name>
    <dbReference type="NCBI Taxonomy" id="2654633"/>
    <lineage>
        <taxon>Eukaryota</taxon>
        <taxon>Metazoa</taxon>
        <taxon>Ecdysozoa</taxon>
        <taxon>Nematoda</taxon>
        <taxon>Chromadorea</taxon>
        <taxon>Rhabditida</taxon>
        <taxon>Rhabditina</taxon>
        <taxon>Rhabditomorpha</taxon>
        <taxon>Rhabditoidea</taxon>
        <taxon>Rhabditidae</taxon>
        <taxon>Peloderinae</taxon>
        <taxon>Caenorhabditis</taxon>
    </lineage>
</organism>
<evidence type="ECO:0000259" key="2">
    <source>
        <dbReference type="Pfam" id="PF13600"/>
    </source>
</evidence>
<dbReference type="Pfam" id="PF13600">
    <property type="entry name" value="DUF4140"/>
    <property type="match status" value="1"/>
</dbReference>